<accession>A0A9J6P017</accession>
<comment type="caution">
    <text evidence="1">The sequence shown here is derived from an EMBL/GenBank/DDBJ whole genome shotgun (WGS) entry which is preliminary data.</text>
</comment>
<dbReference type="PROSITE" id="PS51257">
    <property type="entry name" value="PROKAR_LIPOPROTEIN"/>
    <property type="match status" value="1"/>
</dbReference>
<dbReference type="AlphaFoldDB" id="A0A9J6P017"/>
<reference evidence="1" key="2">
    <citation type="submission" date="2021-04" db="EMBL/GenBank/DDBJ databases">
        <authorList>
            <person name="Dong X."/>
        </authorList>
    </citation>
    <scope>NUCLEOTIDE SEQUENCE</scope>
    <source>
        <strain evidence="1">ZWT</strain>
    </source>
</reference>
<evidence type="ECO:0000313" key="1">
    <source>
        <dbReference type="EMBL" id="MCM1989213.1"/>
    </source>
</evidence>
<gene>
    <name evidence="1" type="ORF">KDK92_05625</name>
</gene>
<keyword evidence="2" id="KW-1185">Reference proteome</keyword>
<proteinExistence type="predicted"/>
<dbReference type="Proteomes" id="UP001056429">
    <property type="component" value="Unassembled WGS sequence"/>
</dbReference>
<evidence type="ECO:0000313" key="2">
    <source>
        <dbReference type="Proteomes" id="UP001056429"/>
    </source>
</evidence>
<name>A0A9J6P017_9CLOT</name>
<dbReference type="RefSeq" id="WP_250858157.1">
    <property type="nucleotide sequence ID" value="NZ_JAGSOJ010000001.1"/>
</dbReference>
<organism evidence="1 2">
    <name type="scientific">Oceanirhabdus seepicola</name>
    <dbReference type="NCBI Taxonomy" id="2828781"/>
    <lineage>
        <taxon>Bacteria</taxon>
        <taxon>Bacillati</taxon>
        <taxon>Bacillota</taxon>
        <taxon>Clostridia</taxon>
        <taxon>Eubacteriales</taxon>
        <taxon>Clostridiaceae</taxon>
        <taxon>Oceanirhabdus</taxon>
    </lineage>
</organism>
<sequence length="408" mass="47063">MKINTRKLFIFFIIAAISFAIIGCNKNQETSSNERFEEKISLYKNQNIKKDFEKHSLGVGPWEIIYCKDDKLIFNNYKYTIGYSTKKDMEGIYSIIDLQNLGLHHVQGSIVSMLDISPKGKTLTGINIQCEEKIINIGPLHIINLITEDISELNVGKKEKLIPIALNSRYYVLYCDTIMIVNIETNEIKDVNYTGDTIENILIQDNGDIFIQDTHSSIYLLSKKENYKEIKTELVGTLFDTIGDDLIWFNKGNIYKGNILKHSKIKDIGTEWEFITCKNGRAIFASDSMPLVYDLKTNKIASFNQVLSVSEFYAFPNSVSPDMDKYITNPWSKIQMFDYKGKEYDVNIKDYSKAHLKHNYYLNSNSLWLDNENLIYIAQKEDTGNLDGLMIVKYNIKTGENIVLFEFK</sequence>
<dbReference type="SUPFAM" id="SSF63825">
    <property type="entry name" value="YWTD domain"/>
    <property type="match status" value="1"/>
</dbReference>
<protein>
    <submittedName>
        <fullName evidence="1">Uncharacterized protein</fullName>
    </submittedName>
</protein>
<reference evidence="1" key="1">
    <citation type="journal article" date="2021" name="mSystems">
        <title>Bacteria and Archaea Synergistically Convert Glycine Betaine to Biogenic Methane in the Formosa Cold Seep of the South China Sea.</title>
        <authorList>
            <person name="Li L."/>
            <person name="Zhang W."/>
            <person name="Zhang S."/>
            <person name="Song L."/>
            <person name="Sun Q."/>
            <person name="Zhang H."/>
            <person name="Xiang H."/>
            <person name="Dong X."/>
        </authorList>
    </citation>
    <scope>NUCLEOTIDE SEQUENCE</scope>
    <source>
        <strain evidence="1">ZWT</strain>
    </source>
</reference>
<dbReference type="EMBL" id="JAGSOJ010000001">
    <property type="protein sequence ID" value="MCM1989213.1"/>
    <property type="molecule type" value="Genomic_DNA"/>
</dbReference>